<organism evidence="1">
    <name type="scientific">marine sediment metagenome</name>
    <dbReference type="NCBI Taxonomy" id="412755"/>
    <lineage>
        <taxon>unclassified sequences</taxon>
        <taxon>metagenomes</taxon>
        <taxon>ecological metagenomes</taxon>
    </lineage>
</organism>
<evidence type="ECO:0000313" key="1">
    <source>
        <dbReference type="EMBL" id="KKK94771.1"/>
    </source>
</evidence>
<dbReference type="EMBL" id="LAZR01047202">
    <property type="protein sequence ID" value="KKK94771.1"/>
    <property type="molecule type" value="Genomic_DNA"/>
</dbReference>
<name>A0A0F9CDG8_9ZZZZ</name>
<sequence length="75" mass="9042">VQTGKYYIPDLDEAVYIRKIYPDGNETLVKMEGFWNSKVNAYWDHMVILCDKMFEELMRVIHRLNYFKGEVTYGR</sequence>
<feature type="non-terminal residue" evidence="1">
    <location>
        <position position="1"/>
    </location>
</feature>
<reference evidence="1" key="1">
    <citation type="journal article" date="2015" name="Nature">
        <title>Complex archaea that bridge the gap between prokaryotes and eukaryotes.</title>
        <authorList>
            <person name="Spang A."/>
            <person name="Saw J.H."/>
            <person name="Jorgensen S.L."/>
            <person name="Zaremba-Niedzwiedzka K."/>
            <person name="Martijn J."/>
            <person name="Lind A.E."/>
            <person name="van Eijk R."/>
            <person name="Schleper C."/>
            <person name="Guy L."/>
            <person name="Ettema T.J."/>
        </authorList>
    </citation>
    <scope>NUCLEOTIDE SEQUENCE</scope>
</reference>
<gene>
    <name evidence="1" type="ORF">LCGC14_2679490</name>
</gene>
<accession>A0A0F9CDG8</accession>
<dbReference type="AlphaFoldDB" id="A0A0F9CDG8"/>
<protein>
    <submittedName>
        <fullName evidence="1">Uncharacterized protein</fullName>
    </submittedName>
</protein>
<comment type="caution">
    <text evidence="1">The sequence shown here is derived from an EMBL/GenBank/DDBJ whole genome shotgun (WGS) entry which is preliminary data.</text>
</comment>
<proteinExistence type="predicted"/>